<evidence type="ECO:0000256" key="1">
    <source>
        <dbReference type="ARBA" id="ARBA00001041"/>
    </source>
</evidence>
<keyword evidence="10" id="KW-0786">Thiamine pyrophosphate</keyword>
<dbReference type="SUPFAM" id="SSF52518">
    <property type="entry name" value="Thiamin diphosphate-binding fold (THDP-binding)"/>
    <property type="match status" value="1"/>
</dbReference>
<dbReference type="InterPro" id="IPR012110">
    <property type="entry name" value="PDC/IPDC-like"/>
</dbReference>
<comment type="cofactor">
    <cofactor evidence="2">
        <name>a metal cation</name>
        <dbReference type="ChEBI" id="CHEBI:25213"/>
    </cofactor>
</comment>
<keyword evidence="9" id="KW-0460">Magnesium</keyword>
<comment type="similarity">
    <text evidence="4">Belongs to the TPP enzyme family.</text>
</comment>
<dbReference type="Proteomes" id="UP000585474">
    <property type="component" value="Unassembled WGS sequence"/>
</dbReference>
<keyword evidence="8" id="KW-0210">Decarboxylase</keyword>
<dbReference type="EMBL" id="BJWL01000013">
    <property type="protein sequence ID" value="GFY99332.1"/>
    <property type="molecule type" value="Genomic_DNA"/>
</dbReference>
<evidence type="ECO:0000256" key="6">
    <source>
        <dbReference type="ARBA" id="ARBA00013202"/>
    </source>
</evidence>
<keyword evidence="13" id="KW-1185">Reference proteome</keyword>
<reference evidence="12 13" key="1">
    <citation type="submission" date="2019-07" db="EMBL/GenBank/DDBJ databases">
        <title>De Novo Assembly of kiwifruit Actinidia rufa.</title>
        <authorList>
            <person name="Sugita-Konishi S."/>
            <person name="Sato K."/>
            <person name="Mori E."/>
            <person name="Abe Y."/>
            <person name="Kisaki G."/>
            <person name="Hamano K."/>
            <person name="Suezawa K."/>
            <person name="Otani M."/>
            <person name="Fukuda T."/>
            <person name="Manabe T."/>
            <person name="Gomi K."/>
            <person name="Tabuchi M."/>
            <person name="Akimitsu K."/>
            <person name="Kataoka I."/>
        </authorList>
    </citation>
    <scope>NUCLEOTIDE SEQUENCE [LARGE SCALE GENOMIC DNA]</scope>
    <source>
        <strain evidence="13">cv. Fuchu</strain>
    </source>
</reference>
<evidence type="ECO:0000256" key="7">
    <source>
        <dbReference type="ARBA" id="ARBA00022723"/>
    </source>
</evidence>
<evidence type="ECO:0000256" key="5">
    <source>
        <dbReference type="ARBA" id="ARBA00011881"/>
    </source>
</evidence>
<comment type="catalytic activity">
    <reaction evidence="1">
        <text>a 2-oxocarboxylate + H(+) = an aldehyde + CO2</text>
        <dbReference type="Rhea" id="RHEA:11628"/>
        <dbReference type="ChEBI" id="CHEBI:15378"/>
        <dbReference type="ChEBI" id="CHEBI:16526"/>
        <dbReference type="ChEBI" id="CHEBI:17478"/>
        <dbReference type="ChEBI" id="CHEBI:35179"/>
        <dbReference type="EC" id="4.1.1.1"/>
    </reaction>
</comment>
<dbReference type="PANTHER" id="PTHR43452:SF20">
    <property type="entry name" value="PYRUVATE DECARBOXYLASE 2"/>
    <property type="match status" value="1"/>
</dbReference>
<evidence type="ECO:0000256" key="9">
    <source>
        <dbReference type="ARBA" id="ARBA00022842"/>
    </source>
</evidence>
<accession>A0A7J0FKV2</accession>
<comment type="subunit">
    <text evidence="5">Homotetramer.</text>
</comment>
<protein>
    <recommendedName>
        <fullName evidence="6">pyruvate decarboxylase</fullName>
        <ecNumber evidence="6">4.1.1.1</ecNumber>
    </recommendedName>
</protein>
<evidence type="ECO:0000256" key="11">
    <source>
        <dbReference type="ARBA" id="ARBA00023239"/>
    </source>
</evidence>
<evidence type="ECO:0000256" key="3">
    <source>
        <dbReference type="ARBA" id="ARBA00001964"/>
    </source>
</evidence>
<dbReference type="GO" id="GO:0000949">
    <property type="term" value="P:aromatic amino acid family catabolic process to alcohol via Ehrlich pathway"/>
    <property type="evidence" value="ECO:0007669"/>
    <property type="project" value="TreeGrafter"/>
</dbReference>
<keyword evidence="12" id="KW-0670">Pyruvate</keyword>
<comment type="cofactor">
    <cofactor evidence="3">
        <name>thiamine diphosphate</name>
        <dbReference type="ChEBI" id="CHEBI:58937"/>
    </cofactor>
</comment>
<evidence type="ECO:0000256" key="8">
    <source>
        <dbReference type="ARBA" id="ARBA00022793"/>
    </source>
</evidence>
<organism evidence="12 13">
    <name type="scientific">Actinidia rufa</name>
    <dbReference type="NCBI Taxonomy" id="165716"/>
    <lineage>
        <taxon>Eukaryota</taxon>
        <taxon>Viridiplantae</taxon>
        <taxon>Streptophyta</taxon>
        <taxon>Embryophyta</taxon>
        <taxon>Tracheophyta</taxon>
        <taxon>Spermatophyta</taxon>
        <taxon>Magnoliopsida</taxon>
        <taxon>eudicotyledons</taxon>
        <taxon>Gunneridae</taxon>
        <taxon>Pentapetalae</taxon>
        <taxon>asterids</taxon>
        <taxon>Ericales</taxon>
        <taxon>Actinidiaceae</taxon>
        <taxon>Actinidia</taxon>
    </lineage>
</organism>
<dbReference type="AlphaFoldDB" id="A0A7J0FKV2"/>
<dbReference type="GO" id="GO:0004737">
    <property type="term" value="F:pyruvate decarboxylase activity"/>
    <property type="evidence" value="ECO:0007669"/>
    <property type="project" value="UniProtKB-EC"/>
</dbReference>
<evidence type="ECO:0000256" key="4">
    <source>
        <dbReference type="ARBA" id="ARBA00007812"/>
    </source>
</evidence>
<evidence type="ECO:0000313" key="12">
    <source>
        <dbReference type="EMBL" id="GFY99332.1"/>
    </source>
</evidence>
<gene>
    <name evidence="12" type="ORF">Acr_13g0007330</name>
</gene>
<sequence>MGLHAAVEATPAFLDKAVKPVMVGGPNLRVARASEAFVELADSWVTLLPRCHPQKAWDPNTPNPLHRDLLGSRQHCILRRDYRIRLPYTFAGPFSTTKARWATPSSSRRRRPSSCSPIVCLLMNLKRTKVGVADMSFRCSMVRSVGVTLGYAQAVPDKRMIACIGDGSFPVRCEEELSESIEIATGEQKDCLCFIEEIVHKGRHGQRAT</sequence>
<evidence type="ECO:0000256" key="10">
    <source>
        <dbReference type="ARBA" id="ARBA00023052"/>
    </source>
</evidence>
<dbReference type="PANTHER" id="PTHR43452">
    <property type="entry name" value="PYRUVATE DECARBOXYLASE"/>
    <property type="match status" value="1"/>
</dbReference>
<name>A0A7J0FKV2_9ERIC</name>
<proteinExistence type="inferred from homology"/>
<dbReference type="GO" id="GO:0005829">
    <property type="term" value="C:cytosol"/>
    <property type="evidence" value="ECO:0007669"/>
    <property type="project" value="TreeGrafter"/>
</dbReference>
<dbReference type="EC" id="4.1.1.1" evidence="6"/>
<comment type="caution">
    <text evidence="12">The sequence shown here is derived from an EMBL/GenBank/DDBJ whole genome shotgun (WGS) entry which is preliminary data.</text>
</comment>
<evidence type="ECO:0000313" key="13">
    <source>
        <dbReference type="Proteomes" id="UP000585474"/>
    </source>
</evidence>
<keyword evidence="7" id="KW-0479">Metal-binding</keyword>
<dbReference type="InterPro" id="IPR029061">
    <property type="entry name" value="THDP-binding"/>
</dbReference>
<dbReference type="GO" id="GO:0046872">
    <property type="term" value="F:metal ion binding"/>
    <property type="evidence" value="ECO:0007669"/>
    <property type="project" value="UniProtKB-KW"/>
</dbReference>
<keyword evidence="11" id="KW-0456">Lyase</keyword>
<dbReference type="OrthoDB" id="10644272at2759"/>
<evidence type="ECO:0000256" key="2">
    <source>
        <dbReference type="ARBA" id="ARBA00001920"/>
    </source>
</evidence>